<sequence length="431" mass="45817">MSAAVIAIAVFAVAFVLIATERFNRVAVVLVAAGLVAAMGLVGGEEIFYSHHSGVDWSVIFLLLGMMIIVGIIKQTGVFEALGIWAAQRSGGRPYRLLVLLMVITAIASPFLDNVTTIMLVAPVTLSVCRRLDIPAAPYLIAEVLASNIGGAATLIGDPPNIIIGMRAGLGFNDFIIHMTPIVIVLFAVFVVMARFMFRKSFVYRPERMDAVMAMDPTASIKDRGLLVRCLVVLALVMAAFSLHTVFHMDPAIVAMLGAGLMVAVSGVKTSDYLAEVEWSTLVFFMGLFVMVGSLVETGVIAHIGEWAVDVVGDDYFVAATGLVFGSAVLGAFFDNIPYAATMAPIVEGMVAQAPDATTGQSLWWSFALGADLGGNGTALAASANVVMLGIAARAGQPISFWQFTKYGIVTTVVTTIIAWGYVWLRYFALA</sequence>
<dbReference type="InterPro" id="IPR004680">
    <property type="entry name" value="Cit_transptr-like_dom"/>
</dbReference>
<feature type="transmembrane region" description="Helical" evidence="8">
    <location>
        <begin position="226"/>
        <end position="247"/>
    </location>
</feature>
<keyword evidence="5 8" id="KW-0812">Transmembrane</keyword>
<keyword evidence="6 8" id="KW-1133">Transmembrane helix</keyword>
<protein>
    <submittedName>
        <fullName evidence="10">Putative tyrosine transporter P-protein (TC 2.A.45.2.1)</fullName>
    </submittedName>
</protein>
<evidence type="ECO:0000256" key="8">
    <source>
        <dbReference type="SAM" id="Phobius"/>
    </source>
</evidence>
<dbReference type="EMBL" id="VLLL01000006">
    <property type="protein sequence ID" value="TWJ12210.1"/>
    <property type="molecule type" value="Genomic_DNA"/>
</dbReference>
<dbReference type="Proteomes" id="UP000321617">
    <property type="component" value="Unassembled WGS sequence"/>
</dbReference>
<proteinExistence type="inferred from homology"/>
<reference evidence="10 11" key="1">
    <citation type="journal article" date="2013" name="Stand. Genomic Sci.">
        <title>Genomic Encyclopedia of Type Strains, Phase I: The one thousand microbial genomes (KMG-I) project.</title>
        <authorList>
            <person name="Kyrpides N.C."/>
            <person name="Woyke T."/>
            <person name="Eisen J.A."/>
            <person name="Garrity G."/>
            <person name="Lilburn T.G."/>
            <person name="Beck B.J."/>
            <person name="Whitman W.B."/>
            <person name="Hugenholtz P."/>
            <person name="Klenk H.P."/>
        </authorList>
    </citation>
    <scope>NUCLEOTIDE SEQUENCE [LARGE SCALE GENOMIC DNA]</scope>
    <source>
        <strain evidence="10 11">DSM 45044</strain>
    </source>
</reference>
<keyword evidence="11" id="KW-1185">Reference proteome</keyword>
<dbReference type="GO" id="GO:0005886">
    <property type="term" value="C:plasma membrane"/>
    <property type="evidence" value="ECO:0007669"/>
    <property type="project" value="UniProtKB-SubCell"/>
</dbReference>
<dbReference type="AlphaFoldDB" id="A0A562V2T3"/>
<evidence type="ECO:0000256" key="3">
    <source>
        <dbReference type="ARBA" id="ARBA00022448"/>
    </source>
</evidence>
<evidence type="ECO:0000256" key="5">
    <source>
        <dbReference type="ARBA" id="ARBA00022692"/>
    </source>
</evidence>
<feature type="transmembrane region" description="Helical" evidence="8">
    <location>
        <begin position="282"/>
        <end position="304"/>
    </location>
</feature>
<evidence type="ECO:0000259" key="9">
    <source>
        <dbReference type="Pfam" id="PF03600"/>
    </source>
</evidence>
<keyword evidence="7 8" id="KW-0472">Membrane</keyword>
<feature type="transmembrane region" description="Helical" evidence="8">
    <location>
        <begin position="404"/>
        <end position="425"/>
    </location>
</feature>
<evidence type="ECO:0000256" key="6">
    <source>
        <dbReference type="ARBA" id="ARBA00022989"/>
    </source>
</evidence>
<feature type="transmembrane region" description="Helical" evidence="8">
    <location>
        <begin position="316"/>
        <end position="334"/>
    </location>
</feature>
<dbReference type="PRINTS" id="PR00758">
    <property type="entry name" value="ARSENICPUMP"/>
</dbReference>
<dbReference type="CDD" id="cd01116">
    <property type="entry name" value="P_permease"/>
    <property type="match status" value="1"/>
</dbReference>
<dbReference type="InterPro" id="IPR000802">
    <property type="entry name" value="Arsenical_pump_ArsB"/>
</dbReference>
<dbReference type="RefSeq" id="WP_147139145.1">
    <property type="nucleotide sequence ID" value="NZ_BAABIJ010000002.1"/>
</dbReference>
<feature type="transmembrane region" description="Helical" evidence="8">
    <location>
        <begin position="176"/>
        <end position="198"/>
    </location>
</feature>
<evidence type="ECO:0000256" key="4">
    <source>
        <dbReference type="ARBA" id="ARBA00022475"/>
    </source>
</evidence>
<dbReference type="OrthoDB" id="9809303at2"/>
<keyword evidence="3" id="KW-0813">Transport</keyword>
<comment type="similarity">
    <text evidence="2">Belongs to the CitM (TC 2.A.11) transporter family.</text>
</comment>
<comment type="caution">
    <text evidence="10">The sequence shown here is derived from an EMBL/GenBank/DDBJ whole genome shotgun (WGS) entry which is preliminary data.</text>
</comment>
<evidence type="ECO:0000256" key="2">
    <source>
        <dbReference type="ARBA" id="ARBA00009843"/>
    </source>
</evidence>
<evidence type="ECO:0000256" key="7">
    <source>
        <dbReference type="ARBA" id="ARBA00023136"/>
    </source>
</evidence>
<dbReference type="Pfam" id="PF03600">
    <property type="entry name" value="CitMHS"/>
    <property type="match status" value="1"/>
</dbReference>
<accession>A0A562V2T3</accession>
<name>A0A562V2T3_9ACTN</name>
<feature type="transmembrane region" description="Helical" evidence="8">
    <location>
        <begin position="97"/>
        <end position="124"/>
    </location>
</feature>
<dbReference type="GO" id="GO:0015105">
    <property type="term" value="F:arsenite transmembrane transporter activity"/>
    <property type="evidence" value="ECO:0007669"/>
    <property type="project" value="InterPro"/>
</dbReference>
<evidence type="ECO:0000313" key="10">
    <source>
        <dbReference type="EMBL" id="TWJ12210.1"/>
    </source>
</evidence>
<comment type="subcellular location">
    <subcellularLocation>
        <location evidence="1">Cell membrane</location>
        <topology evidence="1">Multi-pass membrane protein</topology>
    </subcellularLocation>
</comment>
<dbReference type="PANTHER" id="PTHR43568">
    <property type="entry name" value="P PROTEIN"/>
    <property type="match status" value="1"/>
</dbReference>
<feature type="transmembrane region" description="Helical" evidence="8">
    <location>
        <begin position="60"/>
        <end position="85"/>
    </location>
</feature>
<organism evidence="10 11">
    <name type="scientific">Stackebrandtia albiflava</name>
    <dbReference type="NCBI Taxonomy" id="406432"/>
    <lineage>
        <taxon>Bacteria</taxon>
        <taxon>Bacillati</taxon>
        <taxon>Actinomycetota</taxon>
        <taxon>Actinomycetes</taxon>
        <taxon>Glycomycetales</taxon>
        <taxon>Glycomycetaceae</taxon>
        <taxon>Stackebrandtia</taxon>
    </lineage>
</organism>
<dbReference type="PANTHER" id="PTHR43568:SF1">
    <property type="entry name" value="P PROTEIN"/>
    <property type="match status" value="1"/>
</dbReference>
<evidence type="ECO:0000256" key="1">
    <source>
        <dbReference type="ARBA" id="ARBA00004651"/>
    </source>
</evidence>
<evidence type="ECO:0000313" key="11">
    <source>
        <dbReference type="Proteomes" id="UP000321617"/>
    </source>
</evidence>
<gene>
    <name evidence="10" type="ORF">LX16_2965</name>
</gene>
<dbReference type="InterPro" id="IPR051475">
    <property type="entry name" value="Diverse_Ion_Transporter"/>
</dbReference>
<feature type="domain" description="Citrate transporter-like" evidence="9">
    <location>
        <begin position="15"/>
        <end position="370"/>
    </location>
</feature>
<keyword evidence="4" id="KW-1003">Cell membrane</keyword>
<feature type="transmembrane region" description="Helical" evidence="8">
    <location>
        <begin position="29"/>
        <end position="48"/>
    </location>
</feature>
<feature type="transmembrane region" description="Helical" evidence="8">
    <location>
        <begin position="253"/>
        <end position="270"/>
    </location>
</feature>